<feature type="transmembrane region" description="Helical" evidence="8">
    <location>
        <begin position="233"/>
        <end position="254"/>
    </location>
</feature>
<keyword evidence="5 8" id="KW-0472">Membrane</keyword>
<feature type="transmembrane region" description="Helical" evidence="8">
    <location>
        <begin position="138"/>
        <end position="158"/>
    </location>
</feature>
<dbReference type="SUPFAM" id="SSF81321">
    <property type="entry name" value="Family A G protein-coupled receptor-like"/>
    <property type="match status" value="1"/>
</dbReference>
<feature type="domain" description="G-protein coupled receptors family 1 profile" evidence="9">
    <location>
        <begin position="35"/>
        <end position="295"/>
    </location>
</feature>
<dbReference type="PANTHER" id="PTHR24243:SF230">
    <property type="entry name" value="G-PROTEIN COUPLED RECEPTORS FAMILY 1 PROFILE DOMAIN-CONTAINING PROTEIN"/>
    <property type="match status" value="1"/>
</dbReference>
<feature type="transmembrane region" description="Helical" evidence="8">
    <location>
        <begin position="274"/>
        <end position="298"/>
    </location>
</feature>
<keyword evidence="3 8" id="KW-1133">Transmembrane helix</keyword>
<feature type="transmembrane region" description="Helical" evidence="8">
    <location>
        <begin position="20"/>
        <end position="44"/>
    </location>
</feature>
<evidence type="ECO:0000256" key="1">
    <source>
        <dbReference type="ARBA" id="ARBA00004141"/>
    </source>
</evidence>
<evidence type="ECO:0000256" key="2">
    <source>
        <dbReference type="ARBA" id="ARBA00022692"/>
    </source>
</evidence>
<dbReference type="EMBL" id="KB309292">
    <property type="protein sequence ID" value="ELT94869.1"/>
    <property type="molecule type" value="Genomic_DNA"/>
</dbReference>
<dbReference type="GO" id="GO:0005886">
    <property type="term" value="C:plasma membrane"/>
    <property type="evidence" value="ECO:0007669"/>
    <property type="project" value="TreeGrafter"/>
</dbReference>
<dbReference type="PRINTS" id="PR00237">
    <property type="entry name" value="GPCRRHODOPSN"/>
</dbReference>
<dbReference type="Gene3D" id="1.20.1070.10">
    <property type="entry name" value="Rhodopsin 7-helix transmembrane proteins"/>
    <property type="match status" value="1"/>
</dbReference>
<keyword evidence="6" id="KW-0675">Receptor</keyword>
<dbReference type="OrthoDB" id="9983318at2759"/>
<evidence type="ECO:0000256" key="8">
    <source>
        <dbReference type="SAM" id="Phobius"/>
    </source>
</evidence>
<keyword evidence="4" id="KW-0297">G-protein coupled receptor</keyword>
<dbReference type="PROSITE" id="PS50262">
    <property type="entry name" value="G_PROTEIN_RECEP_F1_2"/>
    <property type="match status" value="1"/>
</dbReference>
<comment type="subcellular location">
    <subcellularLocation>
        <location evidence="1">Membrane</location>
        <topology evidence="1">Multi-pass membrane protein</topology>
    </subcellularLocation>
</comment>
<name>R7TMK9_CAPTE</name>
<evidence type="ECO:0000256" key="5">
    <source>
        <dbReference type="ARBA" id="ARBA00023136"/>
    </source>
</evidence>
<evidence type="ECO:0000256" key="3">
    <source>
        <dbReference type="ARBA" id="ARBA00022989"/>
    </source>
</evidence>
<reference evidence="12" key="1">
    <citation type="submission" date="2012-12" db="EMBL/GenBank/DDBJ databases">
        <authorList>
            <person name="Hellsten U."/>
            <person name="Grimwood J."/>
            <person name="Chapman J.A."/>
            <person name="Shapiro H."/>
            <person name="Aerts A."/>
            <person name="Otillar R.P."/>
            <person name="Terry A.Y."/>
            <person name="Boore J.L."/>
            <person name="Simakov O."/>
            <person name="Marletaz F."/>
            <person name="Cho S.-J."/>
            <person name="Edsinger-Gonzales E."/>
            <person name="Havlak P."/>
            <person name="Kuo D.-H."/>
            <person name="Larsson T."/>
            <person name="Lv J."/>
            <person name="Arendt D."/>
            <person name="Savage R."/>
            <person name="Osoegawa K."/>
            <person name="de Jong P."/>
            <person name="Lindberg D.R."/>
            <person name="Seaver E.C."/>
            <person name="Weisblat D.A."/>
            <person name="Putnam N.H."/>
            <person name="Grigoriev I.V."/>
            <person name="Rokhsar D.S."/>
        </authorList>
    </citation>
    <scope>NUCLEOTIDE SEQUENCE</scope>
    <source>
        <strain evidence="12">I ESC-2004</strain>
    </source>
</reference>
<feature type="transmembrane region" description="Helical" evidence="8">
    <location>
        <begin position="56"/>
        <end position="78"/>
    </location>
</feature>
<proteinExistence type="predicted"/>
<evidence type="ECO:0000259" key="9">
    <source>
        <dbReference type="PROSITE" id="PS50262"/>
    </source>
</evidence>
<protein>
    <recommendedName>
        <fullName evidence="9">G-protein coupled receptors family 1 profile domain-containing protein</fullName>
    </recommendedName>
</protein>
<evidence type="ECO:0000313" key="10">
    <source>
        <dbReference type="EMBL" id="ELT94869.1"/>
    </source>
</evidence>
<reference evidence="10 12" key="2">
    <citation type="journal article" date="2013" name="Nature">
        <title>Insights into bilaterian evolution from three spiralian genomes.</title>
        <authorList>
            <person name="Simakov O."/>
            <person name="Marletaz F."/>
            <person name="Cho S.J."/>
            <person name="Edsinger-Gonzales E."/>
            <person name="Havlak P."/>
            <person name="Hellsten U."/>
            <person name="Kuo D.H."/>
            <person name="Larsson T."/>
            <person name="Lv J."/>
            <person name="Arendt D."/>
            <person name="Savage R."/>
            <person name="Osoegawa K."/>
            <person name="de Jong P."/>
            <person name="Grimwood J."/>
            <person name="Chapman J.A."/>
            <person name="Shapiro H."/>
            <person name="Aerts A."/>
            <person name="Otillar R.P."/>
            <person name="Terry A.Y."/>
            <person name="Boore J.L."/>
            <person name="Grigoriev I.V."/>
            <person name="Lindberg D.R."/>
            <person name="Seaver E.C."/>
            <person name="Weisblat D.A."/>
            <person name="Putnam N.H."/>
            <person name="Rokhsar D.S."/>
        </authorList>
    </citation>
    <scope>NUCLEOTIDE SEQUENCE</scope>
    <source>
        <strain evidence="10 12">I ESC-2004</strain>
    </source>
</reference>
<dbReference type="Pfam" id="PF00001">
    <property type="entry name" value="7tm_1"/>
    <property type="match status" value="1"/>
</dbReference>
<dbReference type="Proteomes" id="UP000014760">
    <property type="component" value="Unassembled WGS sequence"/>
</dbReference>
<sequence length="334" mass="37512">MQEASDSVVLLNMERVDSGLWVFVGTFILILGTGGNILVLVVVCCRPETKHRTNSFHLTCLATVDLSVLYIGMLRYLIIHLIDFDIREYSIAACKIHLYLTYVSTELSAWVLIQLTLERLAAVFLVHRVHLVFTLTRARIALSITSVAILLINTPYLLTFTLMSANNSTVCDIDKQWDTLSDIFDWVHLAISSAVPFTIMAFANTAIICRLYRERRRANPRKSSGRSGDPTCLLLTVTSTFIFTTAPCAIYIGLVNNRELFETVRSPEELSRLHVMGTSFALLSYTNNAINFLSYCLMGSSFRTDLIKIIKKKRIHPAVTQETGSAARKHEHSA</sequence>
<keyword evidence="12" id="KW-1185">Reference proteome</keyword>
<dbReference type="HOGENOM" id="CLU_009579_24_0_1"/>
<feature type="transmembrane region" description="Helical" evidence="8">
    <location>
        <begin position="107"/>
        <end position="126"/>
    </location>
</feature>
<evidence type="ECO:0000256" key="6">
    <source>
        <dbReference type="ARBA" id="ARBA00023170"/>
    </source>
</evidence>
<accession>R7TMK9</accession>
<dbReference type="AlphaFoldDB" id="R7TMK9"/>
<dbReference type="InterPro" id="IPR017452">
    <property type="entry name" value="GPCR_Rhodpsn_7TM"/>
</dbReference>
<keyword evidence="7" id="KW-0807">Transducer</keyword>
<dbReference type="PANTHER" id="PTHR24243">
    <property type="entry name" value="G-PROTEIN COUPLED RECEPTOR"/>
    <property type="match status" value="1"/>
</dbReference>
<feature type="transmembrane region" description="Helical" evidence="8">
    <location>
        <begin position="186"/>
        <end position="212"/>
    </location>
</feature>
<evidence type="ECO:0000256" key="4">
    <source>
        <dbReference type="ARBA" id="ARBA00023040"/>
    </source>
</evidence>
<organism evidence="10">
    <name type="scientific">Capitella teleta</name>
    <name type="common">Polychaete worm</name>
    <dbReference type="NCBI Taxonomy" id="283909"/>
    <lineage>
        <taxon>Eukaryota</taxon>
        <taxon>Metazoa</taxon>
        <taxon>Spiralia</taxon>
        <taxon>Lophotrochozoa</taxon>
        <taxon>Annelida</taxon>
        <taxon>Polychaeta</taxon>
        <taxon>Sedentaria</taxon>
        <taxon>Scolecida</taxon>
        <taxon>Capitellidae</taxon>
        <taxon>Capitella</taxon>
    </lineage>
</organism>
<reference evidence="11" key="3">
    <citation type="submission" date="2015-06" db="UniProtKB">
        <authorList>
            <consortium name="EnsemblMetazoa"/>
        </authorList>
    </citation>
    <scope>IDENTIFICATION</scope>
</reference>
<dbReference type="InterPro" id="IPR000276">
    <property type="entry name" value="GPCR_Rhodpsn"/>
</dbReference>
<dbReference type="GO" id="GO:0004930">
    <property type="term" value="F:G protein-coupled receptor activity"/>
    <property type="evidence" value="ECO:0007669"/>
    <property type="project" value="UniProtKB-KW"/>
</dbReference>
<keyword evidence="2 8" id="KW-0812">Transmembrane</keyword>
<evidence type="ECO:0000256" key="7">
    <source>
        <dbReference type="ARBA" id="ARBA00023224"/>
    </source>
</evidence>
<dbReference type="EMBL" id="AMQN01002469">
    <property type="status" value="NOT_ANNOTATED_CDS"/>
    <property type="molecule type" value="Genomic_DNA"/>
</dbReference>
<evidence type="ECO:0000313" key="12">
    <source>
        <dbReference type="Proteomes" id="UP000014760"/>
    </source>
</evidence>
<dbReference type="OMA" id="MANCISD"/>
<dbReference type="STRING" id="283909.R7TMK9"/>
<dbReference type="EnsemblMetazoa" id="CapteT205371">
    <property type="protein sequence ID" value="CapteP205371"/>
    <property type="gene ID" value="CapteG205371"/>
</dbReference>
<evidence type="ECO:0000313" key="11">
    <source>
        <dbReference type="EnsemblMetazoa" id="CapteP205371"/>
    </source>
</evidence>
<gene>
    <name evidence="10" type="ORF">CAPTEDRAFT_205371</name>
</gene>